<evidence type="ECO:0000256" key="1">
    <source>
        <dbReference type="SAM" id="MobiDB-lite"/>
    </source>
</evidence>
<name>A0AAE7B544_9VIRU</name>
<sequence length="55" mass="5878">MQVEQVLPPEAMQVGMTQEEVEFLTGGLSDILGDSPPKTPTNSSPVFTADEDVSQ</sequence>
<dbReference type="GeneID" id="80539281"/>
<evidence type="ECO:0000313" key="2">
    <source>
        <dbReference type="EMBL" id="QKE44398.1"/>
    </source>
</evidence>
<feature type="region of interest" description="Disordered" evidence="1">
    <location>
        <begin position="28"/>
        <end position="55"/>
    </location>
</feature>
<protein>
    <submittedName>
        <fullName evidence="2">Uncharacterized protein</fullName>
    </submittedName>
</protein>
<reference evidence="2" key="1">
    <citation type="submission" date="2020-04" db="EMBL/GenBank/DDBJ databases">
        <title>A mysterious 80 nm amoeba virus with a near complete 'ORFan genome' challenges the classification of DNA viruses.</title>
        <authorList>
            <person name="Boratto P.V.M."/>
            <person name="Oliveira G.P."/>
            <person name="Machado T.B."/>
            <person name="Andrade A.C.S.P."/>
            <person name="Baudoin J.P."/>
            <person name="Klose T."/>
            <person name="Azza S."/>
            <person name="Decloquement P."/>
            <person name="Chabriere E."/>
            <person name="Colson P."/>
            <person name="Levasseur A."/>
            <person name="La Scola B."/>
            <person name="Abrahao J.S."/>
        </authorList>
    </citation>
    <scope>NUCLEOTIDE SEQUENCE</scope>
    <source>
        <strain evidence="2">BHMG</strain>
    </source>
</reference>
<evidence type="ECO:0000313" key="3">
    <source>
        <dbReference type="Proteomes" id="UP000830293"/>
    </source>
</evidence>
<proteinExistence type="predicted"/>
<dbReference type="Proteomes" id="UP000830293">
    <property type="component" value="Segment"/>
</dbReference>
<dbReference type="EMBL" id="MT293574">
    <property type="protein sequence ID" value="QKE44398.1"/>
    <property type="molecule type" value="Genomic_DNA"/>
</dbReference>
<dbReference type="RefSeq" id="YP_010800645.1">
    <property type="nucleotide sequence ID" value="NC_076895.1"/>
</dbReference>
<organism evidence="2 3">
    <name type="scientific">Yaravirus sp. 'brasiliensis'</name>
    <dbReference type="NCBI Taxonomy" id="2739681"/>
    <lineage>
        <taxon>Viruses</taxon>
        <taxon>Varidnaviria</taxon>
        <taxon>Bamfordvirae</taxon>
        <taxon>Nucleocytoviricota</taxon>
        <taxon>Mriyaviricetes</taxon>
        <taxon>Yaraviridae</taxon>
        <taxon>Yaravirus</taxon>
        <taxon>Yaravirus brasiliense</taxon>
    </lineage>
</organism>
<accession>A0AAE7B544</accession>
<keyword evidence="3" id="KW-1185">Reference proteome</keyword>
<dbReference type="KEGG" id="vg:80539281"/>